<dbReference type="PANTHER" id="PTHR43085:SF1">
    <property type="entry name" value="PSEUDOURIDINE KINASE-RELATED"/>
    <property type="match status" value="1"/>
</dbReference>
<keyword evidence="4 7" id="KW-0418">Kinase</keyword>
<evidence type="ECO:0000313" key="7">
    <source>
        <dbReference type="EMBL" id="MYN11415.1"/>
    </source>
</evidence>
<feature type="domain" description="Carbohydrate kinase PfkB" evidence="6">
    <location>
        <begin position="1"/>
        <end position="313"/>
    </location>
</feature>
<dbReference type="PANTHER" id="PTHR43085">
    <property type="entry name" value="HEXOKINASE FAMILY MEMBER"/>
    <property type="match status" value="1"/>
</dbReference>
<comment type="caution">
    <text evidence="7">The sequence shown here is derived from an EMBL/GenBank/DDBJ whole genome shotgun (WGS) entry which is preliminary data.</text>
</comment>
<dbReference type="RefSeq" id="WP_161075676.1">
    <property type="nucleotide sequence ID" value="NZ_CP086370.1"/>
</dbReference>
<dbReference type="Proteomes" id="UP000450676">
    <property type="component" value="Unassembled WGS sequence"/>
</dbReference>
<dbReference type="InterPro" id="IPR029056">
    <property type="entry name" value="Ribokinase-like"/>
</dbReference>
<dbReference type="Pfam" id="PF00294">
    <property type="entry name" value="PfkB"/>
    <property type="match status" value="1"/>
</dbReference>
<evidence type="ECO:0000256" key="3">
    <source>
        <dbReference type="ARBA" id="ARBA00022741"/>
    </source>
</evidence>
<name>A0A7X4HHT1_9BURK</name>
<protein>
    <submittedName>
        <fullName evidence="7">Carbohydrate kinase</fullName>
    </submittedName>
</protein>
<evidence type="ECO:0000313" key="8">
    <source>
        <dbReference type="Proteomes" id="UP000450676"/>
    </source>
</evidence>
<dbReference type="GO" id="GO:0016301">
    <property type="term" value="F:kinase activity"/>
    <property type="evidence" value="ECO:0007669"/>
    <property type="project" value="UniProtKB-KW"/>
</dbReference>
<reference evidence="7 8" key="1">
    <citation type="submission" date="2019-12" db="EMBL/GenBank/DDBJ databases">
        <title>Novel species isolated from a subtropical stream in China.</title>
        <authorList>
            <person name="Lu H."/>
        </authorList>
    </citation>
    <scope>NUCLEOTIDE SEQUENCE [LARGE SCALE GENOMIC DNA]</scope>
    <source>
        <strain evidence="7 8">FT127W</strain>
    </source>
</reference>
<dbReference type="EMBL" id="WWCU01000078">
    <property type="protein sequence ID" value="MYN11415.1"/>
    <property type="molecule type" value="Genomic_DNA"/>
</dbReference>
<comment type="similarity">
    <text evidence="1">Belongs to the carbohydrate kinase PfkB family.</text>
</comment>
<dbReference type="CDD" id="cd01167">
    <property type="entry name" value="bac_FRK"/>
    <property type="match status" value="1"/>
</dbReference>
<evidence type="ECO:0000259" key="6">
    <source>
        <dbReference type="Pfam" id="PF00294"/>
    </source>
</evidence>
<accession>A0A7X4HHT1</accession>
<dbReference type="Gene3D" id="3.40.1190.20">
    <property type="match status" value="1"/>
</dbReference>
<keyword evidence="3" id="KW-0547">Nucleotide-binding</keyword>
<dbReference type="GO" id="GO:0005524">
    <property type="term" value="F:ATP binding"/>
    <property type="evidence" value="ECO:0007669"/>
    <property type="project" value="UniProtKB-KW"/>
</dbReference>
<dbReference type="InterPro" id="IPR002173">
    <property type="entry name" value="Carboh/pur_kinase_PfkB_CS"/>
</dbReference>
<evidence type="ECO:0000256" key="2">
    <source>
        <dbReference type="ARBA" id="ARBA00022679"/>
    </source>
</evidence>
<dbReference type="SUPFAM" id="SSF53613">
    <property type="entry name" value="Ribokinase-like"/>
    <property type="match status" value="1"/>
</dbReference>
<gene>
    <name evidence="7" type="ORF">GTP77_29320</name>
</gene>
<evidence type="ECO:0000256" key="4">
    <source>
        <dbReference type="ARBA" id="ARBA00022777"/>
    </source>
</evidence>
<evidence type="ECO:0000256" key="5">
    <source>
        <dbReference type="ARBA" id="ARBA00022840"/>
    </source>
</evidence>
<dbReference type="AlphaFoldDB" id="A0A7X4HHT1"/>
<proteinExistence type="inferred from homology"/>
<sequence>MSKIVCFGEALIDFLSVPPAAPGEAVPFLRNAGGAPANVAVALAALDMQSAFAGMLSEDMFGDFLHESLRAAGVDTRYIARTSRANTALAFVSLDRSGERSFNFYRPPAADLLFTESDFQDGCFHGLAAFHACSNSLTEAPIAEATLAGMRRAATAGAVVSFDLNLRPALWQRGEDPLPRLWQALALADLVKLSSEELEYLALSEGSADAVRERLWQGRVRVLVVTDGPQPLAWHTRAASGKAAVPEVRAVDTTGAGDAFVAGLLAGLVEQGVKPSALESFFHDAAVREPALRFAAACGALAVTRRGAFAAMPRRADLQPYLELAA</sequence>
<keyword evidence="5" id="KW-0067">ATP-binding</keyword>
<organism evidence="7 8">
    <name type="scientific">Pseudoduganella aquatica</name>
    <dbReference type="NCBI Taxonomy" id="2660641"/>
    <lineage>
        <taxon>Bacteria</taxon>
        <taxon>Pseudomonadati</taxon>
        <taxon>Pseudomonadota</taxon>
        <taxon>Betaproteobacteria</taxon>
        <taxon>Burkholderiales</taxon>
        <taxon>Oxalobacteraceae</taxon>
        <taxon>Telluria group</taxon>
        <taxon>Pseudoduganella</taxon>
    </lineage>
</organism>
<keyword evidence="8" id="KW-1185">Reference proteome</keyword>
<keyword evidence="2" id="KW-0808">Transferase</keyword>
<evidence type="ECO:0000256" key="1">
    <source>
        <dbReference type="ARBA" id="ARBA00010688"/>
    </source>
</evidence>
<dbReference type="InterPro" id="IPR011611">
    <property type="entry name" value="PfkB_dom"/>
</dbReference>
<dbReference type="InterPro" id="IPR050306">
    <property type="entry name" value="PfkB_Carbo_kinase"/>
</dbReference>
<dbReference type="PROSITE" id="PS00584">
    <property type="entry name" value="PFKB_KINASES_2"/>
    <property type="match status" value="1"/>
</dbReference>